<dbReference type="OrthoDB" id="2519728at2759"/>
<dbReference type="EMBL" id="BJWK01000017">
    <property type="protein sequence ID" value="GEM11824.1"/>
    <property type="molecule type" value="Genomic_DNA"/>
</dbReference>
<evidence type="ECO:0000313" key="2">
    <source>
        <dbReference type="EMBL" id="GEM11824.1"/>
    </source>
</evidence>
<reference evidence="2 3" key="1">
    <citation type="submission" date="2019-07" db="EMBL/GenBank/DDBJ databases">
        <title>Rhodotorula toruloides NBRC10032 genome sequencing.</title>
        <authorList>
            <person name="Shida Y."/>
            <person name="Takaku H."/>
            <person name="Ogasawara W."/>
            <person name="Mori K."/>
        </authorList>
    </citation>
    <scope>NUCLEOTIDE SEQUENCE [LARGE SCALE GENOMIC DNA]</scope>
    <source>
        <strain evidence="2 3">NBRC10032</strain>
    </source>
</reference>
<sequence length="251" mass="29346">MSEPVPAFRNLFPPSNYPLSHLLNLFIDLYESLHCEADPSGTLQAQYQGWFELWWDYWCRNAGYSIPVFYCPTPSGSLKDPWRTVSDSDEAHYMRDFREWSTRQRNTVARYKYRRNEDAPRYFYFLPNITVCAQLRREDRSLIQQFEPWNKSGIEYSVTHARAPDPGPPVRTVPPASLLARVEPPTHATTHTTTERSRIVEPSPFFTDPGDPLYNPHDPRLRAHFRSLAHCTSHALLDQYSHRQRAIYGID</sequence>
<evidence type="ECO:0000256" key="1">
    <source>
        <dbReference type="SAM" id="MobiDB-lite"/>
    </source>
</evidence>
<dbReference type="Proteomes" id="UP000321518">
    <property type="component" value="Unassembled WGS sequence"/>
</dbReference>
<gene>
    <name evidence="2" type="ORF">Rt10032_c17g5841</name>
</gene>
<name>A0A511KQN3_RHOTO</name>
<evidence type="ECO:0000313" key="3">
    <source>
        <dbReference type="Proteomes" id="UP000321518"/>
    </source>
</evidence>
<organism evidence="2 3">
    <name type="scientific">Rhodotorula toruloides</name>
    <name type="common">Yeast</name>
    <name type="synonym">Rhodosporidium toruloides</name>
    <dbReference type="NCBI Taxonomy" id="5286"/>
    <lineage>
        <taxon>Eukaryota</taxon>
        <taxon>Fungi</taxon>
        <taxon>Dikarya</taxon>
        <taxon>Basidiomycota</taxon>
        <taxon>Pucciniomycotina</taxon>
        <taxon>Microbotryomycetes</taxon>
        <taxon>Sporidiobolales</taxon>
        <taxon>Sporidiobolaceae</taxon>
        <taxon>Rhodotorula</taxon>
    </lineage>
</organism>
<feature type="region of interest" description="Disordered" evidence="1">
    <location>
        <begin position="186"/>
        <end position="212"/>
    </location>
</feature>
<protein>
    <submittedName>
        <fullName evidence="2">Salivary gland secretion 1</fullName>
    </submittedName>
</protein>
<proteinExistence type="predicted"/>
<comment type="caution">
    <text evidence="2">The sequence shown here is derived from an EMBL/GenBank/DDBJ whole genome shotgun (WGS) entry which is preliminary data.</text>
</comment>
<dbReference type="AlphaFoldDB" id="A0A511KQN3"/>
<accession>A0A511KQN3</accession>